<keyword evidence="8 9" id="KW-0289">Folate biosynthesis</keyword>
<evidence type="ECO:0000256" key="4">
    <source>
        <dbReference type="ARBA" id="ARBA00022679"/>
    </source>
</evidence>
<dbReference type="GO" id="GO:0016301">
    <property type="term" value="F:kinase activity"/>
    <property type="evidence" value="ECO:0007669"/>
    <property type="project" value="UniProtKB-KW"/>
</dbReference>
<sequence length="270" mass="31235">MDQIRITNLEVFGHHGVYKEENVLGQKFLVTVILYADLSKASGNDDLSRSVNYGEVCHFIKREVEKYTFKLIETLTEHLAREILIHFPLIEKVNLEVKKPWAPILLPIETVSVVMEREWHRVYLSIGSNLGDKEKNLKTAVELLKADNLCKVANVSNFIVTAPVGGVEQDDFLNGALEIQTLRTPFELLELIHEIEAKLKRERIIHWGPRTIDLDILYYDEIVINTENLIIPHPEIKNREFVLKPLYEIAPDYIHPIYKATTYQLLQDLI</sequence>
<dbReference type="Pfam" id="PF01288">
    <property type="entry name" value="HPPK"/>
    <property type="match status" value="1"/>
</dbReference>
<dbReference type="PROSITE" id="PS00794">
    <property type="entry name" value="HPPK"/>
    <property type="match status" value="1"/>
</dbReference>
<evidence type="ECO:0000256" key="7">
    <source>
        <dbReference type="ARBA" id="ARBA00022840"/>
    </source>
</evidence>
<name>A0A6P1TR23_9FIRM</name>
<comment type="pathway">
    <text evidence="2">Cofactor biosynthesis; tetrahydrofolate biosynthesis; 2-amino-4-hydroxy-6-hydroxymethyl-7,8-dihydropteridine diphosphate from 7,8-dihydroneopterin triphosphate: step 4/4.</text>
</comment>
<dbReference type="EMBL" id="CP048000">
    <property type="protein sequence ID" value="QHQ62797.1"/>
    <property type="molecule type" value="Genomic_DNA"/>
</dbReference>
<accession>A0A6P1TR23</accession>
<dbReference type="InterPro" id="IPR000550">
    <property type="entry name" value="Hppk"/>
</dbReference>
<evidence type="ECO:0000259" key="10">
    <source>
        <dbReference type="PROSITE" id="PS00794"/>
    </source>
</evidence>
<dbReference type="PANTHER" id="PTHR43071:SF1">
    <property type="entry name" value="2-AMINO-4-HYDROXY-6-HYDROXYMETHYLDIHYDROPTERIDINE PYROPHOSPHOKINASE"/>
    <property type="match status" value="1"/>
</dbReference>
<keyword evidence="4 11" id="KW-0808">Transferase</keyword>
<dbReference type="NCBIfam" id="TIGR01498">
    <property type="entry name" value="folK"/>
    <property type="match status" value="1"/>
</dbReference>
<dbReference type="EC" id="4.1.2.25" evidence="9"/>
<dbReference type="GO" id="GO:0046656">
    <property type="term" value="P:folic acid biosynthetic process"/>
    <property type="evidence" value="ECO:0007669"/>
    <property type="project" value="UniProtKB-UniRule"/>
</dbReference>
<comment type="similarity">
    <text evidence="9">Belongs to the DHNA family.</text>
</comment>
<organism evidence="11 12">
    <name type="scientific">Anaerocolumna sedimenticola</name>
    <dbReference type="NCBI Taxonomy" id="2696063"/>
    <lineage>
        <taxon>Bacteria</taxon>
        <taxon>Bacillati</taxon>
        <taxon>Bacillota</taxon>
        <taxon>Clostridia</taxon>
        <taxon>Lachnospirales</taxon>
        <taxon>Lachnospiraceae</taxon>
        <taxon>Anaerocolumna</taxon>
    </lineage>
</organism>
<dbReference type="GO" id="GO:0046654">
    <property type="term" value="P:tetrahydrofolate biosynthetic process"/>
    <property type="evidence" value="ECO:0007669"/>
    <property type="project" value="UniProtKB-UniRule"/>
</dbReference>
<dbReference type="Pfam" id="PF02152">
    <property type="entry name" value="FolB"/>
    <property type="match status" value="1"/>
</dbReference>
<dbReference type="InterPro" id="IPR035907">
    <property type="entry name" value="Hppk_sf"/>
</dbReference>
<dbReference type="SUPFAM" id="SSF55083">
    <property type="entry name" value="6-hydroxymethyl-7,8-dihydropterin pyrophosphokinase, HPPK"/>
    <property type="match status" value="1"/>
</dbReference>
<comment type="function">
    <text evidence="9">Catalyzes the conversion of 7,8-dihydroneopterin to 6-hydroxymethyl-7,8-dihydropterin.</text>
</comment>
<comment type="pathway">
    <text evidence="9">Cofactor biosynthesis; tetrahydrofolate biosynthesis; 2-amino-4-hydroxy-6-hydroxymethyl-7,8-dihydropteridine diphosphate from 7,8-dihydroneopterin triphosphate: step 3/4.</text>
</comment>
<dbReference type="GO" id="GO:0003848">
    <property type="term" value="F:2-amino-4-hydroxy-6-hydroxymethyldihydropteridine diphosphokinase activity"/>
    <property type="evidence" value="ECO:0007669"/>
    <property type="project" value="UniProtKB-EC"/>
</dbReference>
<evidence type="ECO:0000256" key="1">
    <source>
        <dbReference type="ARBA" id="ARBA00000198"/>
    </source>
</evidence>
<dbReference type="Gene3D" id="3.30.70.560">
    <property type="entry name" value="7,8-Dihydro-6-hydroxymethylpterin-pyrophosphokinase HPPK"/>
    <property type="match status" value="1"/>
</dbReference>
<dbReference type="InterPro" id="IPR006156">
    <property type="entry name" value="Dihydroneopterin_aldolase"/>
</dbReference>
<evidence type="ECO:0000256" key="3">
    <source>
        <dbReference type="ARBA" id="ARBA00009640"/>
    </source>
</evidence>
<dbReference type="GO" id="GO:0005524">
    <property type="term" value="F:ATP binding"/>
    <property type="evidence" value="ECO:0007669"/>
    <property type="project" value="UniProtKB-KW"/>
</dbReference>
<dbReference type="InterPro" id="IPR006157">
    <property type="entry name" value="FolB_dom"/>
</dbReference>
<keyword evidence="12" id="KW-1185">Reference proteome</keyword>
<dbReference type="CDD" id="cd00483">
    <property type="entry name" value="HPPK"/>
    <property type="match status" value="1"/>
</dbReference>
<dbReference type="Proteomes" id="UP000464314">
    <property type="component" value="Chromosome"/>
</dbReference>
<evidence type="ECO:0000256" key="9">
    <source>
        <dbReference type="RuleBase" id="RU362079"/>
    </source>
</evidence>
<dbReference type="Gene3D" id="3.30.1130.10">
    <property type="match status" value="1"/>
</dbReference>
<dbReference type="CDD" id="cd00534">
    <property type="entry name" value="DHNA_DHNTPE"/>
    <property type="match status" value="1"/>
</dbReference>
<dbReference type="KEGG" id="anr:Ana3638_20095"/>
<proteinExistence type="inferred from homology"/>
<keyword evidence="9" id="KW-0456">Lyase</keyword>
<dbReference type="EC" id="2.7.6.3" evidence="9"/>
<evidence type="ECO:0000313" key="11">
    <source>
        <dbReference type="EMBL" id="QHQ62797.1"/>
    </source>
</evidence>
<comment type="catalytic activity">
    <reaction evidence="9">
        <text>7,8-dihydroneopterin = 6-hydroxymethyl-7,8-dihydropterin + glycolaldehyde</text>
        <dbReference type="Rhea" id="RHEA:10540"/>
        <dbReference type="ChEBI" id="CHEBI:17001"/>
        <dbReference type="ChEBI" id="CHEBI:17071"/>
        <dbReference type="ChEBI" id="CHEBI:44841"/>
        <dbReference type="EC" id="4.1.2.25"/>
    </reaction>
</comment>
<dbReference type="PANTHER" id="PTHR43071">
    <property type="entry name" value="2-AMINO-4-HYDROXY-6-HYDROXYMETHYLDIHYDROPTERIDINE PYROPHOSPHOKINASE"/>
    <property type="match status" value="1"/>
</dbReference>
<dbReference type="RefSeq" id="WP_161839618.1">
    <property type="nucleotide sequence ID" value="NZ_CP048000.1"/>
</dbReference>
<protein>
    <recommendedName>
        <fullName evidence="9">Bifunctional folate synthesis protein</fullName>
    </recommendedName>
    <domain>
        <recommendedName>
            <fullName evidence="9">Dihydroneopterin aldolase</fullName>
            <shortName evidence="9">DHNA</shortName>
            <ecNumber evidence="9">4.1.2.25</ecNumber>
        </recommendedName>
        <alternativeName>
            <fullName evidence="9">7,8-dihydroneopterin aldolase</fullName>
        </alternativeName>
    </domain>
    <domain>
        <recommendedName>
            <fullName evidence="9">2-amino-4-hydroxy-6-hydroxymethyldihydropteridine pyrophosphokinase</fullName>
            <ecNumber evidence="9">2.7.6.3</ecNumber>
        </recommendedName>
        <alternativeName>
            <fullName evidence="9">6-hydroxymethyl-7,8-dihydropterin pyrophosphokinase</fullName>
            <shortName evidence="9">PPPK</shortName>
        </alternativeName>
        <alternativeName>
            <fullName evidence="9">7,8-dihydro-6-hydroxymethylpterin pyrophosphokinase</fullName>
            <shortName evidence="9">HPPK</shortName>
        </alternativeName>
    </domain>
</protein>
<dbReference type="AlphaFoldDB" id="A0A6P1TR23"/>
<dbReference type="SUPFAM" id="SSF55620">
    <property type="entry name" value="Tetrahydrobiopterin biosynthesis enzymes-like"/>
    <property type="match status" value="1"/>
</dbReference>
<dbReference type="SMART" id="SM00905">
    <property type="entry name" value="FolB"/>
    <property type="match status" value="1"/>
</dbReference>
<evidence type="ECO:0000313" key="12">
    <source>
        <dbReference type="Proteomes" id="UP000464314"/>
    </source>
</evidence>
<gene>
    <name evidence="11" type="primary">folK</name>
    <name evidence="11" type="ORF">Ana3638_20095</name>
</gene>
<evidence type="ECO:0000256" key="5">
    <source>
        <dbReference type="ARBA" id="ARBA00022741"/>
    </source>
</evidence>
<keyword evidence="6 11" id="KW-0418">Kinase</keyword>
<keyword evidence="5" id="KW-0547">Nucleotide-binding</keyword>
<comment type="similarity">
    <text evidence="3">In the N-terminal section; belongs to the DHNA family.</text>
</comment>
<dbReference type="InterPro" id="IPR043133">
    <property type="entry name" value="GTP-CH-I_C/QueF"/>
</dbReference>
<reference evidence="11 12" key="1">
    <citation type="submission" date="2020-01" db="EMBL/GenBank/DDBJ databases">
        <title>Genome analysis of Anaerocolumna sp. CBA3638.</title>
        <authorList>
            <person name="Kim J."/>
            <person name="Roh S.W."/>
        </authorList>
    </citation>
    <scope>NUCLEOTIDE SEQUENCE [LARGE SCALE GENOMIC DNA]</scope>
    <source>
        <strain evidence="11 12">CBA3638</strain>
    </source>
</reference>
<dbReference type="GO" id="GO:0004150">
    <property type="term" value="F:dihydroneopterin aldolase activity"/>
    <property type="evidence" value="ECO:0007669"/>
    <property type="project" value="UniProtKB-UniRule"/>
</dbReference>
<dbReference type="UniPathway" id="UPA00077">
    <property type="reaction ID" value="UER00154"/>
</dbReference>
<keyword evidence="7" id="KW-0067">ATP-binding</keyword>
<evidence type="ECO:0000256" key="6">
    <source>
        <dbReference type="ARBA" id="ARBA00022777"/>
    </source>
</evidence>
<dbReference type="NCBIfam" id="TIGR00525">
    <property type="entry name" value="folB"/>
    <property type="match status" value="1"/>
</dbReference>
<feature type="domain" description="7,8-dihydro-6-hydroxymethylpterin-pyrophosphokinase" evidence="10">
    <location>
        <begin position="206"/>
        <end position="217"/>
    </location>
</feature>
<evidence type="ECO:0000256" key="2">
    <source>
        <dbReference type="ARBA" id="ARBA00005051"/>
    </source>
</evidence>
<evidence type="ECO:0000256" key="8">
    <source>
        <dbReference type="ARBA" id="ARBA00022909"/>
    </source>
</evidence>
<comment type="catalytic activity">
    <reaction evidence="1">
        <text>6-hydroxymethyl-7,8-dihydropterin + ATP = (7,8-dihydropterin-6-yl)methyl diphosphate + AMP + H(+)</text>
        <dbReference type="Rhea" id="RHEA:11412"/>
        <dbReference type="ChEBI" id="CHEBI:15378"/>
        <dbReference type="ChEBI" id="CHEBI:30616"/>
        <dbReference type="ChEBI" id="CHEBI:44841"/>
        <dbReference type="ChEBI" id="CHEBI:72950"/>
        <dbReference type="ChEBI" id="CHEBI:456215"/>
        <dbReference type="EC" id="2.7.6.3"/>
    </reaction>
</comment>
<dbReference type="NCBIfam" id="TIGR00526">
    <property type="entry name" value="folB_dom"/>
    <property type="match status" value="1"/>
</dbReference>